<sequence>MGTHVKRKEEGEQTMKKAELKDVATRYGMGIIREEVTSKGVGLFLVTAEDIPELDALANTPPFSAAPGAVVATKEYSPCDSTHTYRVYCPSNWFDLWGWAD</sequence>
<protein>
    <submittedName>
        <fullName evidence="1">Uncharacterized protein</fullName>
    </submittedName>
</protein>
<reference evidence="1" key="1">
    <citation type="journal article" date="2021" name="Proc. Natl. Acad. Sci. U.S.A.">
        <title>A Catalog of Tens of Thousands of Viruses from Human Metagenomes Reveals Hidden Associations with Chronic Diseases.</title>
        <authorList>
            <person name="Tisza M.J."/>
            <person name="Buck C.B."/>
        </authorList>
    </citation>
    <scope>NUCLEOTIDE SEQUENCE</scope>
    <source>
        <strain evidence="1">Ct0Ba24</strain>
    </source>
</reference>
<name>A0A8S5VKZ4_9CAUD</name>
<accession>A0A8S5VKZ4</accession>
<proteinExistence type="predicted"/>
<dbReference type="EMBL" id="BK035277">
    <property type="protein sequence ID" value="DAG90767.1"/>
    <property type="molecule type" value="Genomic_DNA"/>
</dbReference>
<organism evidence="1">
    <name type="scientific">Ackermannviridae sp</name>
    <dbReference type="NCBI Taxonomy" id="2831612"/>
    <lineage>
        <taxon>Viruses</taxon>
        <taxon>Duplodnaviria</taxon>
        <taxon>Heunggongvirae</taxon>
        <taxon>Uroviricota</taxon>
        <taxon>Caudoviricetes</taxon>
        <taxon>Pantevenvirales</taxon>
        <taxon>Ackermannviridae</taxon>
    </lineage>
</organism>
<evidence type="ECO:0000313" key="1">
    <source>
        <dbReference type="EMBL" id="DAG90767.1"/>
    </source>
</evidence>